<feature type="region of interest" description="Disordered" evidence="9">
    <location>
        <begin position="288"/>
        <end position="336"/>
    </location>
</feature>
<evidence type="ECO:0000256" key="2">
    <source>
        <dbReference type="ARBA" id="ARBA00007656"/>
    </source>
</evidence>
<keyword evidence="8 11" id="KW-0413">Isomerase</keyword>
<evidence type="ECO:0000256" key="8">
    <source>
        <dbReference type="PROSITE-ProRule" id="PRU00278"/>
    </source>
</evidence>
<evidence type="ECO:0000256" key="7">
    <source>
        <dbReference type="ARBA" id="ARBA00031484"/>
    </source>
</evidence>
<dbReference type="AlphaFoldDB" id="A0A2N5DG13"/>
<evidence type="ECO:0000256" key="3">
    <source>
        <dbReference type="ARBA" id="ARBA00013194"/>
    </source>
</evidence>
<dbReference type="EC" id="5.2.1.8" evidence="3"/>
<evidence type="ECO:0000256" key="9">
    <source>
        <dbReference type="SAM" id="MobiDB-lite"/>
    </source>
</evidence>
<evidence type="ECO:0000313" key="11">
    <source>
        <dbReference type="EMBL" id="PLR25003.1"/>
    </source>
</evidence>
<dbReference type="SUPFAM" id="SSF54534">
    <property type="entry name" value="FKBP-like"/>
    <property type="match status" value="1"/>
</dbReference>
<dbReference type="PROSITE" id="PS50198">
    <property type="entry name" value="PPIC_PPIASE_2"/>
    <property type="match status" value="1"/>
</dbReference>
<dbReference type="PROSITE" id="PS51257">
    <property type="entry name" value="PROKAR_LIPOPROTEIN"/>
    <property type="match status" value="1"/>
</dbReference>
<accession>A0A2N5DG13</accession>
<dbReference type="InterPro" id="IPR050245">
    <property type="entry name" value="PrsA_foldase"/>
</dbReference>
<organism evidence="11 12">
    <name type="scientific">Caulobacter zeae</name>
    <dbReference type="NCBI Taxonomy" id="2055137"/>
    <lineage>
        <taxon>Bacteria</taxon>
        <taxon>Pseudomonadati</taxon>
        <taxon>Pseudomonadota</taxon>
        <taxon>Alphaproteobacteria</taxon>
        <taxon>Caulobacterales</taxon>
        <taxon>Caulobacteraceae</taxon>
        <taxon>Caulobacter</taxon>
    </lineage>
</organism>
<evidence type="ECO:0000313" key="12">
    <source>
        <dbReference type="Proteomes" id="UP000234479"/>
    </source>
</evidence>
<dbReference type="OrthoDB" id="14196at2"/>
<dbReference type="Pfam" id="PF13145">
    <property type="entry name" value="Rotamase_2"/>
    <property type="match status" value="1"/>
</dbReference>
<gene>
    <name evidence="11" type="ORF">SGCZBJ_12245</name>
</gene>
<dbReference type="InterPro" id="IPR027304">
    <property type="entry name" value="Trigger_fact/SurA_dom_sf"/>
</dbReference>
<keyword evidence="12" id="KW-1185">Reference proteome</keyword>
<keyword evidence="5 8" id="KW-0697">Rotamase</keyword>
<evidence type="ECO:0000256" key="5">
    <source>
        <dbReference type="ARBA" id="ARBA00023110"/>
    </source>
</evidence>
<dbReference type="Gene3D" id="3.10.50.40">
    <property type="match status" value="1"/>
</dbReference>
<sequence>MNPVRKPRSLHARSVLAAAVIGLALLVAACGRGGVDERPPEPGDTAVARVDGHAVWASDVKREAVAQGLIGEGEPLDVSSDLFRRVLDEVIDQKLLAAEAIERKLDKDPVAQRRLAAARERILGDMLVEGMVEKAVTEDNIRGLYGEQQKLTKQSEEIRARQILVPTQAEAESVKKLLTTGASFDALAMERSKDEATRFKGGDLDYFTVDIMPEPYAVALKDAKKGDLVGPFAIAGGWVVMRVEDKRQEAPMSLEEARPQIVRFLTYDQVRDLLEKLRGGAKVEMLVGKGQDIPGAPQEPASAPPGGGDAAPSSDLDNAPPASAPAQNSAQNSAKK</sequence>
<evidence type="ECO:0000259" key="10">
    <source>
        <dbReference type="PROSITE" id="PS50198"/>
    </source>
</evidence>
<reference evidence="11 12" key="1">
    <citation type="submission" date="2017-12" db="EMBL/GenBank/DDBJ databases">
        <title>The genome sequence of Caulobacter sp. 410.</title>
        <authorList>
            <person name="Gao J."/>
            <person name="Mao X."/>
            <person name="Sun J."/>
        </authorList>
    </citation>
    <scope>NUCLEOTIDE SEQUENCE [LARGE SCALE GENOMIC DNA]</scope>
    <source>
        <strain evidence="11 12">410</strain>
    </source>
</reference>
<feature type="compositionally biased region" description="Low complexity" evidence="9">
    <location>
        <begin position="310"/>
        <end position="336"/>
    </location>
</feature>
<comment type="catalytic activity">
    <reaction evidence="1">
        <text>[protein]-peptidylproline (omega=180) = [protein]-peptidylproline (omega=0)</text>
        <dbReference type="Rhea" id="RHEA:16237"/>
        <dbReference type="Rhea" id="RHEA-COMP:10747"/>
        <dbReference type="Rhea" id="RHEA-COMP:10748"/>
        <dbReference type="ChEBI" id="CHEBI:83833"/>
        <dbReference type="ChEBI" id="CHEBI:83834"/>
        <dbReference type="EC" id="5.2.1.8"/>
    </reaction>
</comment>
<protein>
    <recommendedName>
        <fullName evidence="4">Parvulin-like PPIase</fullName>
        <ecNumber evidence="3">5.2.1.8</ecNumber>
    </recommendedName>
    <alternativeName>
        <fullName evidence="6">Peptidyl-prolyl cis-trans isomerase plp</fullName>
    </alternativeName>
    <alternativeName>
        <fullName evidence="7">Rotamase plp</fullName>
    </alternativeName>
</protein>
<dbReference type="GO" id="GO:0003755">
    <property type="term" value="F:peptidyl-prolyl cis-trans isomerase activity"/>
    <property type="evidence" value="ECO:0007669"/>
    <property type="project" value="UniProtKB-KW"/>
</dbReference>
<feature type="domain" description="PpiC" evidence="10">
    <location>
        <begin position="155"/>
        <end position="245"/>
    </location>
</feature>
<dbReference type="InterPro" id="IPR000297">
    <property type="entry name" value="PPIase_PpiC"/>
</dbReference>
<dbReference type="InterPro" id="IPR046357">
    <property type="entry name" value="PPIase_dom_sf"/>
</dbReference>
<dbReference type="RefSeq" id="WP_101718279.1">
    <property type="nucleotide sequence ID" value="NZ_PJRS01000022.1"/>
</dbReference>
<proteinExistence type="inferred from homology"/>
<evidence type="ECO:0000256" key="4">
    <source>
        <dbReference type="ARBA" id="ARBA00018370"/>
    </source>
</evidence>
<dbReference type="PANTHER" id="PTHR47245:SF2">
    <property type="entry name" value="PEPTIDYL-PROLYL CIS-TRANS ISOMERASE HP_0175-RELATED"/>
    <property type="match status" value="1"/>
</dbReference>
<evidence type="ECO:0000256" key="1">
    <source>
        <dbReference type="ARBA" id="ARBA00000971"/>
    </source>
</evidence>
<dbReference type="PANTHER" id="PTHR47245">
    <property type="entry name" value="PEPTIDYLPROLYL ISOMERASE"/>
    <property type="match status" value="1"/>
</dbReference>
<name>A0A2N5DG13_9CAUL</name>
<dbReference type="Proteomes" id="UP000234479">
    <property type="component" value="Unassembled WGS sequence"/>
</dbReference>
<dbReference type="SUPFAM" id="SSF109998">
    <property type="entry name" value="Triger factor/SurA peptide-binding domain-like"/>
    <property type="match status" value="1"/>
</dbReference>
<comment type="caution">
    <text evidence="11">The sequence shown here is derived from an EMBL/GenBank/DDBJ whole genome shotgun (WGS) entry which is preliminary data.</text>
</comment>
<dbReference type="EMBL" id="PJRS01000022">
    <property type="protein sequence ID" value="PLR25003.1"/>
    <property type="molecule type" value="Genomic_DNA"/>
</dbReference>
<comment type="similarity">
    <text evidence="2">Belongs to the PpiC/parvulin rotamase family.</text>
</comment>
<evidence type="ECO:0000256" key="6">
    <source>
        <dbReference type="ARBA" id="ARBA00030642"/>
    </source>
</evidence>